<dbReference type="PROSITE" id="PS00375">
    <property type="entry name" value="UDPGT"/>
    <property type="match status" value="1"/>
</dbReference>
<dbReference type="GO" id="GO:0016020">
    <property type="term" value="C:membrane"/>
    <property type="evidence" value="ECO:0007669"/>
    <property type="project" value="UniProtKB-SubCell"/>
</dbReference>
<dbReference type="AlphaFoldDB" id="A0AA38M3X1"/>
<gene>
    <name evidence="6" type="ORF">Zmor_028148</name>
</gene>
<evidence type="ECO:0000313" key="6">
    <source>
        <dbReference type="EMBL" id="KAJ3641662.1"/>
    </source>
</evidence>
<comment type="catalytic activity">
    <reaction evidence="5">
        <text>glucuronate acceptor + UDP-alpha-D-glucuronate = acceptor beta-D-glucuronoside + UDP + H(+)</text>
        <dbReference type="Rhea" id="RHEA:21032"/>
        <dbReference type="ChEBI" id="CHEBI:15378"/>
        <dbReference type="ChEBI" id="CHEBI:58052"/>
        <dbReference type="ChEBI" id="CHEBI:58223"/>
        <dbReference type="ChEBI" id="CHEBI:132367"/>
        <dbReference type="ChEBI" id="CHEBI:132368"/>
        <dbReference type="EC" id="2.4.1.17"/>
    </reaction>
</comment>
<dbReference type="Gene3D" id="3.40.50.2000">
    <property type="entry name" value="Glycogen Phosphorylase B"/>
    <property type="match status" value="2"/>
</dbReference>
<dbReference type="InterPro" id="IPR050271">
    <property type="entry name" value="UDP-glycosyltransferase"/>
</dbReference>
<name>A0AA38M3X1_9CUCU</name>
<dbReference type="GO" id="GO:0015020">
    <property type="term" value="F:glucuronosyltransferase activity"/>
    <property type="evidence" value="ECO:0007669"/>
    <property type="project" value="UniProtKB-EC"/>
</dbReference>
<proteinExistence type="inferred from homology"/>
<comment type="subcellular location">
    <subcellularLocation>
        <location evidence="5">Membrane</location>
        <topology evidence="5">Single-pass membrane protein</topology>
    </subcellularLocation>
</comment>
<dbReference type="Pfam" id="PF00201">
    <property type="entry name" value="UDPGT"/>
    <property type="match status" value="1"/>
</dbReference>
<sequence>MYLIPVVLFLHYTPTLCSNILGVFIVPSISHQSVFQPIWKELSLRGHNVTVVTPDPLNDPSLTNLTEISVRFTYDFLKRKAMQEIISKDSNIFHSMYAAACFVDGVVEAELNSTGFKELLDDESNQFDLILVESFHPGMYALAGRFKAPIIGVSALGAVEVHHHLIGNPTHPVLYPDVLFGLYNIELLVWNKIKSTLWYLWTQYHHHAIFVPRVHDIVKKYFGEDLEYLGDLEKDQSMLFLNVNPVLYPIRPNVPSIVEMGQMHVKPVKPLPEDLQQILDDGTEGVVYFSLGSNVKSVSLDEKLRNTIKEALSELPYKVLWKWESDYLPGRPKNVVTRDWFPQQDLLAHRNIRAFVTQGGLQSIEEAVSRGVPLIGMPFLGDQPSNVQKIIEMGIGLGVDPSTVTKEELKNSIIDVVENNKYSKRIREIRHLLYDKPMTGLEKAVWWSEYVLRHKGATYMRSPAADFSWFEYLIVEVVLVSAALISVVIYLSYKVFQLLMSKCRK</sequence>
<comment type="caution">
    <text evidence="6">The sequence shown here is derived from an EMBL/GenBank/DDBJ whole genome shotgun (WGS) entry which is preliminary data.</text>
</comment>
<keyword evidence="7" id="KW-1185">Reference proteome</keyword>
<feature type="chain" id="PRO_5041488948" description="UDP-glucuronosyltransferase" evidence="5">
    <location>
        <begin position="18"/>
        <end position="505"/>
    </location>
</feature>
<keyword evidence="5" id="KW-0472">Membrane</keyword>
<accession>A0AA38M3X1</accession>
<keyword evidence="3 4" id="KW-0808">Transferase</keyword>
<keyword evidence="5" id="KW-0812">Transmembrane</keyword>
<dbReference type="InterPro" id="IPR035595">
    <property type="entry name" value="UDP_glycos_trans_CS"/>
</dbReference>
<evidence type="ECO:0000256" key="5">
    <source>
        <dbReference type="RuleBase" id="RU362059"/>
    </source>
</evidence>
<feature type="transmembrane region" description="Helical" evidence="5">
    <location>
        <begin position="469"/>
        <end position="493"/>
    </location>
</feature>
<dbReference type="EC" id="2.4.1.17" evidence="5"/>
<dbReference type="InterPro" id="IPR002213">
    <property type="entry name" value="UDP_glucos_trans"/>
</dbReference>
<evidence type="ECO:0000256" key="1">
    <source>
        <dbReference type="ARBA" id="ARBA00009995"/>
    </source>
</evidence>
<evidence type="ECO:0000256" key="3">
    <source>
        <dbReference type="ARBA" id="ARBA00022679"/>
    </source>
</evidence>
<evidence type="ECO:0000313" key="7">
    <source>
        <dbReference type="Proteomes" id="UP001168821"/>
    </source>
</evidence>
<reference evidence="6" key="1">
    <citation type="journal article" date="2023" name="G3 (Bethesda)">
        <title>Whole genome assemblies of Zophobas morio and Tenebrio molitor.</title>
        <authorList>
            <person name="Kaur S."/>
            <person name="Stinson S.A."/>
            <person name="diCenzo G.C."/>
        </authorList>
    </citation>
    <scope>NUCLEOTIDE SEQUENCE</scope>
    <source>
        <strain evidence="6">QUZm001</strain>
    </source>
</reference>
<organism evidence="6 7">
    <name type="scientific">Zophobas morio</name>
    <dbReference type="NCBI Taxonomy" id="2755281"/>
    <lineage>
        <taxon>Eukaryota</taxon>
        <taxon>Metazoa</taxon>
        <taxon>Ecdysozoa</taxon>
        <taxon>Arthropoda</taxon>
        <taxon>Hexapoda</taxon>
        <taxon>Insecta</taxon>
        <taxon>Pterygota</taxon>
        <taxon>Neoptera</taxon>
        <taxon>Endopterygota</taxon>
        <taxon>Coleoptera</taxon>
        <taxon>Polyphaga</taxon>
        <taxon>Cucujiformia</taxon>
        <taxon>Tenebrionidae</taxon>
        <taxon>Zophobas</taxon>
    </lineage>
</organism>
<keyword evidence="5" id="KW-1133">Transmembrane helix</keyword>
<dbReference type="PANTHER" id="PTHR48043">
    <property type="entry name" value="EG:EG0003.4 PROTEIN-RELATED"/>
    <property type="match status" value="1"/>
</dbReference>
<dbReference type="SUPFAM" id="SSF53756">
    <property type="entry name" value="UDP-Glycosyltransferase/glycogen phosphorylase"/>
    <property type="match status" value="1"/>
</dbReference>
<keyword evidence="5" id="KW-0732">Signal</keyword>
<dbReference type="FunFam" id="3.40.50.2000:FF:000050">
    <property type="entry name" value="UDP-glucuronosyltransferase"/>
    <property type="match status" value="1"/>
</dbReference>
<dbReference type="Proteomes" id="UP001168821">
    <property type="component" value="Unassembled WGS sequence"/>
</dbReference>
<protein>
    <recommendedName>
        <fullName evidence="5">UDP-glucuronosyltransferase</fullName>
        <ecNumber evidence="5">2.4.1.17</ecNumber>
    </recommendedName>
</protein>
<dbReference type="EMBL" id="JALNTZ010000009">
    <property type="protein sequence ID" value="KAJ3641662.1"/>
    <property type="molecule type" value="Genomic_DNA"/>
</dbReference>
<dbReference type="PANTHER" id="PTHR48043:SF159">
    <property type="entry name" value="EG:EG0003.4 PROTEIN-RELATED"/>
    <property type="match status" value="1"/>
</dbReference>
<evidence type="ECO:0000256" key="2">
    <source>
        <dbReference type="ARBA" id="ARBA00022676"/>
    </source>
</evidence>
<feature type="signal peptide" evidence="5">
    <location>
        <begin position="1"/>
        <end position="17"/>
    </location>
</feature>
<comment type="similarity">
    <text evidence="1 4">Belongs to the UDP-glycosyltransferase family.</text>
</comment>
<dbReference type="CDD" id="cd03784">
    <property type="entry name" value="GT1_Gtf-like"/>
    <property type="match status" value="1"/>
</dbReference>
<evidence type="ECO:0000256" key="4">
    <source>
        <dbReference type="RuleBase" id="RU003718"/>
    </source>
</evidence>
<keyword evidence="2 4" id="KW-0328">Glycosyltransferase</keyword>